<protein>
    <submittedName>
        <fullName evidence="1">Uncharacterized protein</fullName>
    </submittedName>
</protein>
<gene>
    <name evidence="1" type="ORF">L210DRAFT_3054301</name>
</gene>
<evidence type="ECO:0000313" key="1">
    <source>
        <dbReference type="EMBL" id="KAF8444926.1"/>
    </source>
</evidence>
<reference evidence="1" key="1">
    <citation type="submission" date="2019-10" db="EMBL/GenBank/DDBJ databases">
        <authorList>
            <consortium name="DOE Joint Genome Institute"/>
            <person name="Kuo A."/>
            <person name="Miyauchi S."/>
            <person name="Kiss E."/>
            <person name="Drula E."/>
            <person name="Kohler A."/>
            <person name="Sanchez-Garcia M."/>
            <person name="Andreopoulos B."/>
            <person name="Barry K.W."/>
            <person name="Bonito G."/>
            <person name="Buee M."/>
            <person name="Carver A."/>
            <person name="Chen C."/>
            <person name="Cichocki N."/>
            <person name="Clum A."/>
            <person name="Culley D."/>
            <person name="Crous P.W."/>
            <person name="Fauchery L."/>
            <person name="Girlanda M."/>
            <person name="Hayes R."/>
            <person name="Keri Z."/>
            <person name="LaButti K."/>
            <person name="Lipzen A."/>
            <person name="Lombard V."/>
            <person name="Magnuson J."/>
            <person name="Maillard F."/>
            <person name="Morin E."/>
            <person name="Murat C."/>
            <person name="Nolan M."/>
            <person name="Ohm R."/>
            <person name="Pangilinan J."/>
            <person name="Pereira M."/>
            <person name="Perotto S."/>
            <person name="Peter M."/>
            <person name="Riley R."/>
            <person name="Sitrit Y."/>
            <person name="Stielow B."/>
            <person name="Szollosi G."/>
            <person name="Zifcakova L."/>
            <person name="Stursova M."/>
            <person name="Spatafora J.W."/>
            <person name="Tedersoo L."/>
            <person name="Vaario L.-M."/>
            <person name="Yamada A."/>
            <person name="Yan M."/>
            <person name="Wang P."/>
            <person name="Xu J."/>
            <person name="Bruns T."/>
            <person name="Baldrian P."/>
            <person name="Vilgalys R."/>
            <person name="Henrissat B."/>
            <person name="Grigoriev I.V."/>
            <person name="Hibbett D."/>
            <person name="Nagy L.G."/>
            <person name="Martin F.M."/>
        </authorList>
    </citation>
    <scope>NUCLEOTIDE SEQUENCE</scope>
    <source>
        <strain evidence="1">BED1</strain>
    </source>
</reference>
<accession>A0AAD4C194</accession>
<organism evidence="1 2">
    <name type="scientific">Boletus edulis BED1</name>
    <dbReference type="NCBI Taxonomy" id="1328754"/>
    <lineage>
        <taxon>Eukaryota</taxon>
        <taxon>Fungi</taxon>
        <taxon>Dikarya</taxon>
        <taxon>Basidiomycota</taxon>
        <taxon>Agaricomycotina</taxon>
        <taxon>Agaricomycetes</taxon>
        <taxon>Agaricomycetidae</taxon>
        <taxon>Boletales</taxon>
        <taxon>Boletineae</taxon>
        <taxon>Boletaceae</taxon>
        <taxon>Boletoideae</taxon>
        <taxon>Boletus</taxon>
    </lineage>
</organism>
<evidence type="ECO:0000313" key="2">
    <source>
        <dbReference type="Proteomes" id="UP001194468"/>
    </source>
</evidence>
<keyword evidence="2" id="KW-1185">Reference proteome</keyword>
<reference evidence="1" key="2">
    <citation type="journal article" date="2020" name="Nat. Commun.">
        <title>Large-scale genome sequencing of mycorrhizal fungi provides insights into the early evolution of symbiotic traits.</title>
        <authorList>
            <person name="Miyauchi S."/>
            <person name="Kiss E."/>
            <person name="Kuo A."/>
            <person name="Drula E."/>
            <person name="Kohler A."/>
            <person name="Sanchez-Garcia M."/>
            <person name="Morin E."/>
            <person name="Andreopoulos B."/>
            <person name="Barry K.W."/>
            <person name="Bonito G."/>
            <person name="Buee M."/>
            <person name="Carver A."/>
            <person name="Chen C."/>
            <person name="Cichocki N."/>
            <person name="Clum A."/>
            <person name="Culley D."/>
            <person name="Crous P.W."/>
            <person name="Fauchery L."/>
            <person name="Girlanda M."/>
            <person name="Hayes R.D."/>
            <person name="Keri Z."/>
            <person name="LaButti K."/>
            <person name="Lipzen A."/>
            <person name="Lombard V."/>
            <person name="Magnuson J."/>
            <person name="Maillard F."/>
            <person name="Murat C."/>
            <person name="Nolan M."/>
            <person name="Ohm R.A."/>
            <person name="Pangilinan J."/>
            <person name="Pereira M.F."/>
            <person name="Perotto S."/>
            <person name="Peter M."/>
            <person name="Pfister S."/>
            <person name="Riley R."/>
            <person name="Sitrit Y."/>
            <person name="Stielow J.B."/>
            <person name="Szollosi G."/>
            <person name="Zifcakova L."/>
            <person name="Stursova M."/>
            <person name="Spatafora J.W."/>
            <person name="Tedersoo L."/>
            <person name="Vaario L.M."/>
            <person name="Yamada A."/>
            <person name="Yan M."/>
            <person name="Wang P."/>
            <person name="Xu J."/>
            <person name="Bruns T."/>
            <person name="Baldrian P."/>
            <person name="Vilgalys R."/>
            <person name="Dunand C."/>
            <person name="Henrissat B."/>
            <person name="Grigoriev I.V."/>
            <person name="Hibbett D."/>
            <person name="Nagy L.G."/>
            <person name="Martin F.M."/>
        </authorList>
    </citation>
    <scope>NUCLEOTIDE SEQUENCE</scope>
    <source>
        <strain evidence="1">BED1</strain>
    </source>
</reference>
<dbReference type="AlphaFoldDB" id="A0AAD4C194"/>
<sequence>MSFPPHEVYSKCLLGAHGYPLWTPQLKTQLRESYQLEGLKIGDVGIISPNNGGFDVLFNITLPCDEQPYPELVREGFTPVTLNRERDFDTQPDAVTPHDVIPSASMELISREVHSSDQQPSRADYEFSLSMEDGAVLILPEGAESCDLANEKMFLGEAIRHGVGWYECATEEAGRLISNDSLYLITGFHKACSWSLGAADRSGSNLQNRRSVKFKVGQIHQDNVTARAYLWAATHGFTGRLGPTYPYGIPNYIRDERLRRGMNQTVFVRGFRITVNKILFLKTVSVKTRQGTFFGFGSYVDNLIWGRPSEATPSSGTEGATDNEVEQDFSGNYGRIYMDKHMAIDRVPDVSQVRLSVSVIHGMCCDSLSHIVFPSWRLDQSIFAEEGASCNGCDHT</sequence>
<comment type="caution">
    <text evidence="1">The sequence shown here is derived from an EMBL/GenBank/DDBJ whole genome shotgun (WGS) entry which is preliminary data.</text>
</comment>
<dbReference type="EMBL" id="WHUW01000006">
    <property type="protein sequence ID" value="KAF8444926.1"/>
    <property type="molecule type" value="Genomic_DNA"/>
</dbReference>
<proteinExistence type="predicted"/>
<name>A0AAD4C194_BOLED</name>
<dbReference type="Proteomes" id="UP001194468">
    <property type="component" value="Unassembled WGS sequence"/>
</dbReference>